<dbReference type="PANTHER" id="PTHR30283">
    <property type="entry name" value="PEROXIDE STRESS RESPONSE PROTEIN YAAA"/>
    <property type="match status" value="1"/>
</dbReference>
<comment type="similarity">
    <text evidence="1">Belongs to the UPF0246 family.</text>
</comment>
<organism evidence="2 3">
    <name type="scientific">Legionella steelei</name>
    <dbReference type="NCBI Taxonomy" id="947033"/>
    <lineage>
        <taxon>Bacteria</taxon>
        <taxon>Pseudomonadati</taxon>
        <taxon>Pseudomonadota</taxon>
        <taxon>Gammaproteobacteria</taxon>
        <taxon>Legionellales</taxon>
        <taxon>Legionellaceae</taxon>
        <taxon>Legionella</taxon>
    </lineage>
</organism>
<dbReference type="OrthoDB" id="9777133at2"/>
<sequence length="258" mass="29742">MLILLSPAKKLLNTSKPYTETTSQPIFLDKTNTLAQLMKTKSVTEIAALMDLSKDLAELNYHRYQSFDLDKKVLPHSYPALFLFQGDVYQGLNAASWEQKTVAYSQNHLRILSGLYGLLKPLDSIQPYRLEMGVRLENPSGKNLYDFWQEAVTHALNQQLAMQNNPVLINLASTEYFKAVDEKKLNYPIVTINFYEKKNEQLKMIGIHAKKARGTMAKFLMQNQFDDLTQLKQFNELGYKFHKSTSTEQHLDFVRDAH</sequence>
<dbReference type="EMBL" id="LNYY01000019">
    <property type="protein sequence ID" value="KTD68035.1"/>
    <property type="molecule type" value="Genomic_DNA"/>
</dbReference>
<dbReference type="RefSeq" id="WP_058510162.1">
    <property type="nucleotide sequence ID" value="NZ_LNYY01000019.1"/>
</dbReference>
<dbReference type="InterPro" id="IPR005583">
    <property type="entry name" value="YaaA"/>
</dbReference>
<evidence type="ECO:0000313" key="2">
    <source>
        <dbReference type="EMBL" id="KTD68035.1"/>
    </source>
</evidence>
<reference evidence="2 3" key="1">
    <citation type="submission" date="2015-11" db="EMBL/GenBank/DDBJ databases">
        <title>Genomic analysis of 38 Legionella species identifies large and diverse effector repertoires.</title>
        <authorList>
            <person name="Burstein D."/>
            <person name="Amaro F."/>
            <person name="Zusman T."/>
            <person name="Lifshitz Z."/>
            <person name="Cohen O."/>
            <person name="Gilbert J.A."/>
            <person name="Pupko T."/>
            <person name="Shuman H.A."/>
            <person name="Segal G."/>
        </authorList>
    </citation>
    <scope>NUCLEOTIDE SEQUENCE [LARGE SCALE GENOMIC DNA]</scope>
    <source>
        <strain evidence="2 3">IMVS3376</strain>
    </source>
</reference>
<dbReference type="GO" id="GO:0005829">
    <property type="term" value="C:cytosol"/>
    <property type="evidence" value="ECO:0007669"/>
    <property type="project" value="TreeGrafter"/>
</dbReference>
<evidence type="ECO:0000313" key="3">
    <source>
        <dbReference type="Proteomes" id="UP000054926"/>
    </source>
</evidence>
<dbReference type="STRING" id="947033.Lste_1193"/>
<evidence type="ECO:0000256" key="1">
    <source>
        <dbReference type="HAMAP-Rule" id="MF_00652"/>
    </source>
</evidence>
<dbReference type="Proteomes" id="UP000054926">
    <property type="component" value="Unassembled WGS sequence"/>
</dbReference>
<comment type="caution">
    <text evidence="2">The sequence shown here is derived from an EMBL/GenBank/DDBJ whole genome shotgun (WGS) entry which is preliminary data.</text>
</comment>
<dbReference type="Pfam" id="PF03883">
    <property type="entry name" value="H2O2_YaaD"/>
    <property type="match status" value="1"/>
</dbReference>
<dbReference type="GO" id="GO:0033194">
    <property type="term" value="P:response to hydroperoxide"/>
    <property type="evidence" value="ECO:0007669"/>
    <property type="project" value="TreeGrafter"/>
</dbReference>
<dbReference type="NCBIfam" id="NF002543">
    <property type="entry name" value="PRK02101.1-4"/>
    <property type="match status" value="1"/>
</dbReference>
<proteinExistence type="inferred from homology"/>
<dbReference type="AlphaFoldDB" id="A0A0W0ZGX4"/>
<dbReference type="PATRIC" id="fig|947033.5.peg.1275"/>
<dbReference type="NCBIfam" id="NF002542">
    <property type="entry name" value="PRK02101.1-3"/>
    <property type="match status" value="1"/>
</dbReference>
<name>A0A0W0ZGX4_9GAMM</name>
<dbReference type="HAMAP" id="MF_00652">
    <property type="entry name" value="UPF0246"/>
    <property type="match status" value="1"/>
</dbReference>
<protein>
    <recommendedName>
        <fullName evidence="1">UPF0246 protein Lste_1193</fullName>
    </recommendedName>
</protein>
<gene>
    <name evidence="2" type="ORF">Lste_1193</name>
</gene>
<dbReference type="PANTHER" id="PTHR30283:SF4">
    <property type="entry name" value="PEROXIDE STRESS RESISTANCE PROTEIN YAAA"/>
    <property type="match status" value="1"/>
</dbReference>
<keyword evidence="3" id="KW-1185">Reference proteome</keyword>
<accession>A0A0W0ZGX4</accession>